<gene>
    <name evidence="3" type="ORF">NCTC11165_00948</name>
    <name evidence="4" type="ORF">NCTC11165_03380</name>
</gene>
<evidence type="ECO:0000313" key="4">
    <source>
        <dbReference type="EMBL" id="SPU47023.1"/>
    </source>
</evidence>
<dbReference type="PANTHER" id="PTHR46637">
    <property type="entry name" value="TIS1421-TRANSPOSASE PROTEIN A"/>
    <property type="match status" value="1"/>
</dbReference>
<dbReference type="Pfam" id="PF13340">
    <property type="entry name" value="DUF4096"/>
    <property type="match status" value="1"/>
</dbReference>
<accession>A0A2X1AQK1</accession>
<dbReference type="InterPro" id="IPR052909">
    <property type="entry name" value="Transposase_6_like"/>
</dbReference>
<feature type="compositionally biased region" description="Gly residues" evidence="1">
    <location>
        <begin position="106"/>
        <end position="115"/>
    </location>
</feature>
<dbReference type="EMBL" id="UAQM01000051">
    <property type="protein sequence ID" value="SPU47023.1"/>
    <property type="molecule type" value="Genomic_DNA"/>
</dbReference>
<reference evidence="4 5" key="1">
    <citation type="submission" date="2018-06" db="EMBL/GenBank/DDBJ databases">
        <authorList>
            <consortium name="Pathogen Informatics"/>
            <person name="Doyle S."/>
        </authorList>
    </citation>
    <scope>NUCLEOTIDE SEQUENCE [LARGE SCALE GENOMIC DNA]</scope>
    <source>
        <strain evidence="4 5">NCTC11165</strain>
    </source>
</reference>
<evidence type="ECO:0000313" key="3">
    <source>
        <dbReference type="EMBL" id="SPU42795.1"/>
    </source>
</evidence>
<dbReference type="PANTHER" id="PTHR46637:SF1">
    <property type="entry name" value="BLL5188 PROTEIN"/>
    <property type="match status" value="1"/>
</dbReference>
<dbReference type="Proteomes" id="UP000250358">
    <property type="component" value="Unassembled WGS sequence"/>
</dbReference>
<name>A0A2X1AQK1_BREDI</name>
<feature type="region of interest" description="Disordered" evidence="1">
    <location>
        <begin position="95"/>
        <end position="115"/>
    </location>
</feature>
<dbReference type="InterPro" id="IPR025161">
    <property type="entry name" value="IS402-like_dom"/>
</dbReference>
<evidence type="ECO:0000259" key="2">
    <source>
        <dbReference type="Pfam" id="PF13340"/>
    </source>
</evidence>
<proteinExistence type="predicted"/>
<dbReference type="EMBL" id="UAQM01000001">
    <property type="protein sequence ID" value="SPU42795.1"/>
    <property type="molecule type" value="Genomic_DNA"/>
</dbReference>
<organism evidence="4 5">
    <name type="scientific">Brevundimonas diminuta</name>
    <name type="common">Pseudomonas diminuta</name>
    <dbReference type="NCBI Taxonomy" id="293"/>
    <lineage>
        <taxon>Bacteria</taxon>
        <taxon>Pseudomonadati</taxon>
        <taxon>Pseudomonadota</taxon>
        <taxon>Alphaproteobacteria</taxon>
        <taxon>Caulobacterales</taxon>
        <taxon>Caulobacteraceae</taxon>
        <taxon>Brevundimonas</taxon>
    </lineage>
</organism>
<dbReference type="NCBIfam" id="NF033580">
    <property type="entry name" value="transpos_IS5_3"/>
    <property type="match status" value="1"/>
</dbReference>
<sequence length="115" mass="13096">MADHFWLSDAQWAVIEPHLPKVYTGKRRVDDRRVISGIVHRLREGCRWRALPEVYGPYTTVFNRYNRWSKRGLWQRILTALNEAADPPVAAMIDSTSVKAHRSASGGKGGPRSKP</sequence>
<evidence type="ECO:0000313" key="5">
    <source>
        <dbReference type="Proteomes" id="UP000250358"/>
    </source>
</evidence>
<feature type="domain" description="Insertion element IS402-like" evidence="2">
    <location>
        <begin position="7"/>
        <end position="77"/>
    </location>
</feature>
<evidence type="ECO:0000256" key="1">
    <source>
        <dbReference type="SAM" id="MobiDB-lite"/>
    </source>
</evidence>
<dbReference type="AlphaFoldDB" id="A0A2X1AQK1"/>
<protein>
    <submittedName>
        <fullName evidence="4">Transposase and inactivated derivatives</fullName>
    </submittedName>
</protein>